<evidence type="ECO:0000313" key="7">
    <source>
        <dbReference type="Proteomes" id="UP000242133"/>
    </source>
</evidence>
<dbReference type="InterPro" id="IPR008927">
    <property type="entry name" value="6-PGluconate_DH-like_C_sf"/>
</dbReference>
<dbReference type="SMART" id="SM00984">
    <property type="entry name" value="UDPG_MGDP_dh_C"/>
    <property type="match status" value="1"/>
</dbReference>
<dbReference type="InterPro" id="IPR014027">
    <property type="entry name" value="UDP-Glc/GDP-Man_DH_C"/>
</dbReference>
<evidence type="ECO:0000256" key="2">
    <source>
        <dbReference type="ARBA" id="ARBA00023002"/>
    </source>
</evidence>
<evidence type="ECO:0000256" key="4">
    <source>
        <dbReference type="PIRSR" id="PIRSR500134-2"/>
    </source>
</evidence>
<feature type="binding site" evidence="4">
    <location>
        <begin position="237"/>
        <end position="241"/>
    </location>
    <ligand>
        <name>substrate</name>
    </ligand>
</feature>
<dbReference type="NCBIfam" id="TIGR03026">
    <property type="entry name" value="NDP-sugDHase"/>
    <property type="match status" value="1"/>
</dbReference>
<organism evidence="6 7">
    <name type="scientific">Marinobacterium halophilum</name>
    <dbReference type="NCBI Taxonomy" id="267374"/>
    <lineage>
        <taxon>Bacteria</taxon>
        <taxon>Pseudomonadati</taxon>
        <taxon>Pseudomonadota</taxon>
        <taxon>Gammaproteobacteria</taxon>
        <taxon>Oceanospirillales</taxon>
        <taxon>Oceanospirillaceae</taxon>
        <taxon>Marinobacterium</taxon>
    </lineage>
</organism>
<feature type="domain" description="UDP-glucose/GDP-mannose dehydrogenase C-terminal" evidence="5">
    <location>
        <begin position="301"/>
        <end position="405"/>
    </location>
</feature>
<comment type="similarity">
    <text evidence="3">Belongs to the UDP-glucose/GDP-mannose dehydrogenase family.</text>
</comment>
<dbReference type="PIRSF" id="PIRSF000124">
    <property type="entry name" value="UDPglc_GDPman_dh"/>
    <property type="match status" value="1"/>
</dbReference>
<evidence type="ECO:0000313" key="6">
    <source>
        <dbReference type="EMBL" id="PSL12932.1"/>
    </source>
</evidence>
<keyword evidence="2 3" id="KW-0560">Oxidoreductase</keyword>
<dbReference type="PROSITE" id="PS51257">
    <property type="entry name" value="PROKAR_LIPOPROTEIN"/>
    <property type="match status" value="1"/>
</dbReference>
<evidence type="ECO:0000259" key="5">
    <source>
        <dbReference type="SMART" id="SM00984"/>
    </source>
</evidence>
<proteinExistence type="inferred from homology"/>
<dbReference type="GO" id="GO:0051287">
    <property type="term" value="F:NAD binding"/>
    <property type="evidence" value="ECO:0007669"/>
    <property type="project" value="InterPro"/>
</dbReference>
<dbReference type="InterPro" id="IPR028357">
    <property type="entry name" value="UDPglc_DH_bac"/>
</dbReference>
<accession>A0A2P8EU07</accession>
<dbReference type="InterPro" id="IPR036220">
    <property type="entry name" value="UDP-Glc/GDP-Man_DH_C_sf"/>
</dbReference>
<dbReference type="Gene3D" id="1.20.5.100">
    <property type="entry name" value="Cytochrome c1, transmembrane anchor, C-terminal"/>
    <property type="match status" value="1"/>
</dbReference>
<dbReference type="GO" id="GO:0006065">
    <property type="term" value="P:UDP-glucuronate biosynthetic process"/>
    <property type="evidence" value="ECO:0007669"/>
    <property type="project" value="UniProtKB-UniPathway"/>
</dbReference>
<evidence type="ECO:0000256" key="3">
    <source>
        <dbReference type="PIRNR" id="PIRNR000124"/>
    </source>
</evidence>
<dbReference type="PANTHER" id="PTHR43750:SF3">
    <property type="entry name" value="UDP-GLUCOSE 6-DEHYDROGENASE TUAD"/>
    <property type="match status" value="1"/>
</dbReference>
<dbReference type="InterPro" id="IPR036291">
    <property type="entry name" value="NAD(P)-bd_dom_sf"/>
</dbReference>
<dbReference type="Proteomes" id="UP000242133">
    <property type="component" value="Unassembled WGS sequence"/>
</dbReference>
<comment type="catalytic activity">
    <reaction evidence="3">
        <text>UDP-alpha-D-glucose + 2 NAD(+) + H2O = UDP-alpha-D-glucuronate + 2 NADH + 3 H(+)</text>
        <dbReference type="Rhea" id="RHEA:23596"/>
        <dbReference type="ChEBI" id="CHEBI:15377"/>
        <dbReference type="ChEBI" id="CHEBI:15378"/>
        <dbReference type="ChEBI" id="CHEBI:57540"/>
        <dbReference type="ChEBI" id="CHEBI:57945"/>
        <dbReference type="ChEBI" id="CHEBI:58052"/>
        <dbReference type="ChEBI" id="CHEBI:58885"/>
        <dbReference type="EC" id="1.1.1.22"/>
    </reaction>
</comment>
<protein>
    <recommendedName>
        <fullName evidence="1 3">UDP-glucose 6-dehydrogenase</fullName>
        <ecNumber evidence="3">1.1.1.22</ecNumber>
    </recommendedName>
</protein>
<dbReference type="SUPFAM" id="SSF51735">
    <property type="entry name" value="NAD(P)-binding Rossmann-fold domains"/>
    <property type="match status" value="1"/>
</dbReference>
<feature type="binding site" evidence="4">
    <location>
        <position position="308"/>
    </location>
    <ligand>
        <name>substrate</name>
    </ligand>
</feature>
<dbReference type="InterPro" id="IPR017476">
    <property type="entry name" value="UDP-Glc/GDP-Man"/>
</dbReference>
<dbReference type="RefSeq" id="WP_106592249.1">
    <property type="nucleotide sequence ID" value="NZ_PYGI01000015.1"/>
</dbReference>
<dbReference type="InterPro" id="IPR014026">
    <property type="entry name" value="UDP-Glc/GDP-Man_DH_dimer"/>
</dbReference>
<keyword evidence="3" id="KW-0520">NAD</keyword>
<feature type="binding site" evidence="4">
    <location>
        <position position="245"/>
    </location>
    <ligand>
        <name>substrate</name>
    </ligand>
</feature>
<evidence type="ECO:0000256" key="1">
    <source>
        <dbReference type="ARBA" id="ARBA00015132"/>
    </source>
</evidence>
<feature type="binding site" evidence="4">
    <location>
        <position position="192"/>
    </location>
    <ligand>
        <name>substrate</name>
    </ligand>
</feature>
<dbReference type="GO" id="GO:0000271">
    <property type="term" value="P:polysaccharide biosynthetic process"/>
    <property type="evidence" value="ECO:0007669"/>
    <property type="project" value="InterPro"/>
</dbReference>
<name>A0A2P8EU07_9GAMM</name>
<dbReference type="EMBL" id="PYGI01000015">
    <property type="protein sequence ID" value="PSL12932.1"/>
    <property type="molecule type" value="Genomic_DNA"/>
</dbReference>
<dbReference type="AlphaFoldDB" id="A0A2P8EU07"/>
<dbReference type="PANTHER" id="PTHR43750">
    <property type="entry name" value="UDP-GLUCOSE 6-DEHYDROGENASE TUAD"/>
    <property type="match status" value="1"/>
</dbReference>
<reference evidence="6 7" key="1">
    <citation type="submission" date="2018-03" db="EMBL/GenBank/DDBJ databases">
        <title>Genomic Encyclopedia of Archaeal and Bacterial Type Strains, Phase II (KMG-II): from individual species to whole genera.</title>
        <authorList>
            <person name="Goeker M."/>
        </authorList>
    </citation>
    <scope>NUCLEOTIDE SEQUENCE [LARGE SCALE GENOMIC DNA]</scope>
    <source>
        <strain evidence="6 7">DSM 17586</strain>
    </source>
</reference>
<dbReference type="Pfam" id="PF03720">
    <property type="entry name" value="UDPG_MGDP_dh_C"/>
    <property type="match status" value="1"/>
</dbReference>
<dbReference type="Gene3D" id="3.40.50.720">
    <property type="entry name" value="NAD(P)-binding Rossmann-like Domain"/>
    <property type="match status" value="2"/>
</dbReference>
<dbReference type="SUPFAM" id="SSF48179">
    <property type="entry name" value="6-phosphogluconate dehydrogenase C-terminal domain-like"/>
    <property type="match status" value="1"/>
</dbReference>
<keyword evidence="7" id="KW-1185">Reference proteome</keyword>
<dbReference type="SUPFAM" id="SSF52413">
    <property type="entry name" value="UDP-glucose/GDP-mannose dehydrogenase C-terminal domain"/>
    <property type="match status" value="1"/>
</dbReference>
<dbReference type="Pfam" id="PF00984">
    <property type="entry name" value="UDPG_MGDP_dh"/>
    <property type="match status" value="1"/>
</dbReference>
<dbReference type="UniPathway" id="UPA00038">
    <property type="reaction ID" value="UER00491"/>
</dbReference>
<dbReference type="OrthoDB" id="9803238at2"/>
<dbReference type="GO" id="GO:0003979">
    <property type="term" value="F:UDP-glucose 6-dehydrogenase activity"/>
    <property type="evidence" value="ECO:0007669"/>
    <property type="project" value="UniProtKB-EC"/>
</dbReference>
<comment type="caution">
    <text evidence="6">The sequence shown here is derived from an EMBL/GenBank/DDBJ whole genome shotgun (WGS) entry which is preliminary data.</text>
</comment>
<dbReference type="PIRSF" id="PIRSF500134">
    <property type="entry name" value="UDPglc_DH_bac"/>
    <property type="match status" value="1"/>
</dbReference>
<gene>
    <name evidence="6" type="ORF">CLV44_115109</name>
</gene>
<dbReference type="EC" id="1.1.1.22" evidence="3"/>
<sequence length="424" mass="46859">MKVRVLGSNLEAWTLAGALAFTGCRVSLEAAQLPEEGSDVSEPDLLQLLEQQRDAGRLQLDDSEEAGDLLLVACRHASLESLQMAVQGFVENVSANVGAQPLIALVQSMAIGTTDQLQQWLDEQGAGHIRVIFWPAFIQSGRALESVTRPERILLGCEDERAVQLMRRLLTPFNRSRDTLLVMSPKEAELSKLAINGMLATRVSYMNELAQLAADKGIDIERVRQGMGTDSRIGFQYLYPGCGFGGEAFLETLSQLSRELAHPNEAGLLSSVFAINEQQKDLLFQKFWRYFKADIRGRKVAIWGCAFKPNTSGIEGSPALTLIRALLAHEVEVHVYDPMALSSLRRQLGGLDKLVFAPSAEAAVAQADALMLVTEWKEFWNRDMDDIRLRMRTPLLLDGRNIHDPGHMAELGWVYSGIGRGVSI</sequence>